<dbReference type="AlphaFoldDB" id="A0A3E2N689"/>
<proteinExistence type="predicted"/>
<accession>A0A3E2N689</accession>
<gene>
    <name evidence="1" type="ORF">DS742_23650</name>
</gene>
<sequence length="122" mass="14067">MKRDMDLCRKILFKIEELYDSTAIYNLEIEGYTRNQVAYHSNLLYEAGLISDYKAQYADNEIYSFGVSSLTWDGHDFLDKIREDTTWNKVKDIIKNKALPMTLDVIKTVATGVITATLQSMI</sequence>
<dbReference type="Proteomes" id="UP000260680">
    <property type="component" value="Unassembled WGS sequence"/>
</dbReference>
<dbReference type="Pfam" id="PF10711">
    <property type="entry name" value="DUF2513"/>
    <property type="match status" value="1"/>
</dbReference>
<evidence type="ECO:0000313" key="2">
    <source>
        <dbReference type="Proteomes" id="UP000260680"/>
    </source>
</evidence>
<dbReference type="InterPro" id="IPR019650">
    <property type="entry name" value="DUF2513"/>
</dbReference>
<comment type="caution">
    <text evidence="1">The sequence shown here is derived from an EMBL/GenBank/DDBJ whole genome shotgun (WGS) entry which is preliminary data.</text>
</comment>
<organism evidence="1 2">
    <name type="scientific">Lacrimispora amygdalina</name>
    <dbReference type="NCBI Taxonomy" id="253257"/>
    <lineage>
        <taxon>Bacteria</taxon>
        <taxon>Bacillati</taxon>
        <taxon>Bacillota</taxon>
        <taxon>Clostridia</taxon>
        <taxon>Lachnospirales</taxon>
        <taxon>Lachnospiraceae</taxon>
        <taxon>Lacrimispora</taxon>
    </lineage>
</organism>
<protein>
    <submittedName>
        <fullName evidence="1">DUF2513 domain-containing protein</fullName>
    </submittedName>
</protein>
<name>A0A3E2N689_9FIRM</name>
<dbReference type="RefSeq" id="WP_117419418.1">
    <property type="nucleotide sequence ID" value="NZ_QOHO01000086.1"/>
</dbReference>
<reference evidence="1 2" key="1">
    <citation type="submission" date="2018-07" db="EMBL/GenBank/DDBJ databases">
        <title>New species, Clostridium PI-S10-A1B.</title>
        <authorList>
            <person name="Krishna G."/>
            <person name="Summeta K."/>
            <person name="Shikha S."/>
            <person name="Prabhu P.B."/>
            <person name="Suresh K."/>
        </authorList>
    </citation>
    <scope>NUCLEOTIDE SEQUENCE [LARGE SCALE GENOMIC DNA]</scope>
    <source>
        <strain evidence="1 2">PI-S10-A1B</strain>
    </source>
</reference>
<dbReference type="OrthoDB" id="6960201at2"/>
<evidence type="ECO:0000313" key="1">
    <source>
        <dbReference type="EMBL" id="RFZ76464.1"/>
    </source>
</evidence>
<dbReference type="EMBL" id="QOHO01000086">
    <property type="protein sequence ID" value="RFZ76464.1"/>
    <property type="molecule type" value="Genomic_DNA"/>
</dbReference>